<keyword evidence="11" id="KW-1185">Reference proteome</keyword>
<comment type="similarity">
    <text evidence="6">Belongs to the peptidase C19 family.</text>
</comment>
<evidence type="ECO:0000256" key="1">
    <source>
        <dbReference type="ARBA" id="ARBA00000707"/>
    </source>
</evidence>
<dbReference type="EMBL" id="LR900423">
    <property type="protein sequence ID" value="CAD7245627.1"/>
    <property type="molecule type" value="Genomic_DNA"/>
</dbReference>
<dbReference type="InterPro" id="IPR050185">
    <property type="entry name" value="Ub_carboxyl-term_hydrolase"/>
</dbReference>
<dbReference type="PANTHER" id="PTHR21646">
    <property type="entry name" value="UBIQUITIN CARBOXYL-TERMINAL HYDROLASE"/>
    <property type="match status" value="1"/>
</dbReference>
<dbReference type="PROSITE" id="PS50235">
    <property type="entry name" value="USP_3"/>
    <property type="match status" value="1"/>
</dbReference>
<dbReference type="SUPFAM" id="SSF54001">
    <property type="entry name" value="Cysteine proteinases"/>
    <property type="match status" value="1"/>
</dbReference>
<evidence type="ECO:0000313" key="10">
    <source>
        <dbReference type="EMBL" id="CAD7245627.1"/>
    </source>
</evidence>
<evidence type="ECO:0000256" key="2">
    <source>
        <dbReference type="ARBA" id="ARBA00022723"/>
    </source>
</evidence>
<dbReference type="PANTHER" id="PTHR21646:SF19">
    <property type="entry name" value="UBIQUITIN CARBOXYL-TERMINAL HYDROLASE 3"/>
    <property type="match status" value="1"/>
</dbReference>
<keyword evidence="4" id="KW-0862">Zinc</keyword>
<sequence>MECPHVEECVKITELTPPEVDKISGLPIWRCTEEGCGRLDGPWVCGRCGVVRCGRYVHGHMKLHWEQFREHTVCLDPLNMSAYCYICDEFVMNDTRRRRLEQLRDCLIRLNGHENSDQESHNESKGILPEEDNDKCIHLRARRHRPNRSMGMENHEEGTSQKRRKFERVPADGKQGKRVVGLQNLGNTCFMNVVLQSLSNIKEFSGYFKQLPSLEKGGNSRSNSPCPVQVPDKGEVGLMAEELRKVLISLKEGGKSAISPESLFTVIWRVVPRFRFLSPVRCLVCKSLSEKHDPFLDLSLDIPDRFVEARPSKGKEDDSPQPPLCNLYDCLKNFTDVEELEDSELYHCNFCKDRQRSTKKFSIRRLPNVLCLHLKRFRWHAATQQRLKVNTPVQFPVFALDMSDFVQTGMHRTRHSRLGSTLYDLAAVIVHHGSGAGSGHYTAFAVNEGRWYHFNDRVVRVSDESTVAKCRPYILFYIRREFRLPRVSDAGK</sequence>
<dbReference type="PROSITE" id="PS00972">
    <property type="entry name" value="USP_1"/>
    <property type="match status" value="1"/>
</dbReference>
<dbReference type="EMBL" id="CAJPEV010000906">
    <property type="protein sequence ID" value="CAG0889434.1"/>
    <property type="molecule type" value="Genomic_DNA"/>
</dbReference>
<dbReference type="SMART" id="SM00290">
    <property type="entry name" value="ZnF_UBP"/>
    <property type="match status" value="1"/>
</dbReference>
<dbReference type="Proteomes" id="UP000677054">
    <property type="component" value="Unassembled WGS sequence"/>
</dbReference>
<keyword evidence="6" id="KW-0378">Hydrolase</keyword>
<evidence type="ECO:0000256" key="4">
    <source>
        <dbReference type="ARBA" id="ARBA00022833"/>
    </source>
</evidence>
<feature type="domain" description="USP" evidence="8">
    <location>
        <begin position="180"/>
        <end position="480"/>
    </location>
</feature>
<dbReference type="OrthoDB" id="27652at2759"/>
<keyword evidence="6" id="KW-0788">Thiol protease</keyword>
<dbReference type="CDD" id="cd02257">
    <property type="entry name" value="Peptidase_C19"/>
    <property type="match status" value="1"/>
</dbReference>
<evidence type="ECO:0000313" key="11">
    <source>
        <dbReference type="Proteomes" id="UP000677054"/>
    </source>
</evidence>
<dbReference type="GO" id="GO:0016579">
    <property type="term" value="P:protein deubiquitination"/>
    <property type="evidence" value="ECO:0007669"/>
    <property type="project" value="InterPro"/>
</dbReference>
<evidence type="ECO:0000259" key="9">
    <source>
        <dbReference type="PROSITE" id="PS50271"/>
    </source>
</evidence>
<dbReference type="AlphaFoldDB" id="A0A7R8XEB8"/>
<feature type="region of interest" description="Disordered" evidence="7">
    <location>
        <begin position="146"/>
        <end position="172"/>
    </location>
</feature>
<feature type="domain" description="UBP-type" evidence="9">
    <location>
        <begin position="1"/>
        <end position="110"/>
    </location>
</feature>
<dbReference type="InterPro" id="IPR001394">
    <property type="entry name" value="Peptidase_C19_UCH"/>
</dbReference>
<dbReference type="Pfam" id="PF00443">
    <property type="entry name" value="UCH"/>
    <property type="match status" value="1"/>
</dbReference>
<keyword evidence="6" id="KW-0645">Protease</keyword>
<dbReference type="Pfam" id="PF02148">
    <property type="entry name" value="zf-UBP"/>
    <property type="match status" value="1"/>
</dbReference>
<dbReference type="Gene3D" id="3.30.40.10">
    <property type="entry name" value="Zinc/RING finger domain, C3HC4 (zinc finger)"/>
    <property type="match status" value="1"/>
</dbReference>
<dbReference type="InterPro" id="IPR001607">
    <property type="entry name" value="Znf_UBP"/>
</dbReference>
<keyword evidence="6" id="KW-0833">Ubl conjugation pathway</keyword>
<organism evidence="10">
    <name type="scientific">Darwinula stevensoni</name>
    <dbReference type="NCBI Taxonomy" id="69355"/>
    <lineage>
        <taxon>Eukaryota</taxon>
        <taxon>Metazoa</taxon>
        <taxon>Ecdysozoa</taxon>
        <taxon>Arthropoda</taxon>
        <taxon>Crustacea</taxon>
        <taxon>Oligostraca</taxon>
        <taxon>Ostracoda</taxon>
        <taxon>Podocopa</taxon>
        <taxon>Podocopida</taxon>
        <taxon>Darwinulocopina</taxon>
        <taxon>Darwinuloidea</taxon>
        <taxon>Darwinulidae</taxon>
        <taxon>Darwinula</taxon>
    </lineage>
</organism>
<dbReference type="InterPro" id="IPR038765">
    <property type="entry name" value="Papain-like_cys_pep_sf"/>
</dbReference>
<dbReference type="SUPFAM" id="SSF57850">
    <property type="entry name" value="RING/U-box"/>
    <property type="match status" value="1"/>
</dbReference>
<dbReference type="InterPro" id="IPR018200">
    <property type="entry name" value="USP_CS"/>
</dbReference>
<keyword evidence="2" id="KW-0479">Metal-binding</keyword>
<name>A0A7R8XEB8_9CRUS</name>
<dbReference type="InterPro" id="IPR013083">
    <property type="entry name" value="Znf_RING/FYVE/PHD"/>
</dbReference>
<evidence type="ECO:0000259" key="8">
    <source>
        <dbReference type="PROSITE" id="PS50235"/>
    </source>
</evidence>
<comment type="catalytic activity">
    <reaction evidence="1 6">
        <text>Thiol-dependent hydrolysis of ester, thioester, amide, peptide and isopeptide bonds formed by the C-terminal Gly of ubiquitin (a 76-residue protein attached to proteins as an intracellular targeting signal).</text>
        <dbReference type="EC" id="3.4.19.12"/>
    </reaction>
</comment>
<evidence type="ECO:0000256" key="7">
    <source>
        <dbReference type="SAM" id="MobiDB-lite"/>
    </source>
</evidence>
<keyword evidence="3 5" id="KW-0863">Zinc-finger</keyword>
<evidence type="ECO:0000256" key="5">
    <source>
        <dbReference type="PROSITE-ProRule" id="PRU00502"/>
    </source>
</evidence>
<dbReference type="GO" id="GO:0008270">
    <property type="term" value="F:zinc ion binding"/>
    <property type="evidence" value="ECO:0007669"/>
    <property type="project" value="UniProtKB-KW"/>
</dbReference>
<reference evidence="10" key="1">
    <citation type="submission" date="2020-11" db="EMBL/GenBank/DDBJ databases">
        <authorList>
            <person name="Tran Van P."/>
        </authorList>
    </citation>
    <scope>NUCLEOTIDE SEQUENCE</scope>
</reference>
<dbReference type="EC" id="3.4.19.12" evidence="6"/>
<proteinExistence type="inferred from homology"/>
<dbReference type="GO" id="GO:0004843">
    <property type="term" value="F:cysteine-type deubiquitinase activity"/>
    <property type="evidence" value="ECO:0007669"/>
    <property type="project" value="UniProtKB-UniRule"/>
</dbReference>
<dbReference type="PROSITE" id="PS00973">
    <property type="entry name" value="USP_2"/>
    <property type="match status" value="1"/>
</dbReference>
<dbReference type="InterPro" id="IPR028889">
    <property type="entry name" value="USP"/>
</dbReference>
<protein>
    <recommendedName>
        <fullName evidence="6">Ubiquitin carboxyl-terminal hydrolase</fullName>
        <ecNumber evidence="6">3.4.19.12</ecNumber>
    </recommendedName>
</protein>
<dbReference type="PROSITE" id="PS50271">
    <property type="entry name" value="ZF_UBP"/>
    <property type="match status" value="1"/>
</dbReference>
<evidence type="ECO:0000256" key="6">
    <source>
        <dbReference type="RuleBase" id="RU366025"/>
    </source>
</evidence>
<gene>
    <name evidence="10" type="ORF">DSTB1V02_LOCUS5497</name>
</gene>
<dbReference type="GO" id="GO:0006508">
    <property type="term" value="P:proteolysis"/>
    <property type="evidence" value="ECO:0007669"/>
    <property type="project" value="UniProtKB-KW"/>
</dbReference>
<dbReference type="Gene3D" id="3.90.70.10">
    <property type="entry name" value="Cysteine proteinases"/>
    <property type="match status" value="2"/>
</dbReference>
<evidence type="ECO:0000256" key="3">
    <source>
        <dbReference type="ARBA" id="ARBA00022771"/>
    </source>
</evidence>
<accession>A0A7R8XEB8</accession>